<keyword evidence="3" id="KW-1185">Reference proteome</keyword>
<accession>D8U063</accession>
<dbReference type="KEGG" id="vcn:VOLCADRAFT_92639"/>
<dbReference type="RefSeq" id="XP_002952092.1">
    <property type="nucleotide sequence ID" value="XM_002952046.1"/>
</dbReference>
<sequence length="168" mass="16687">MSGRGKFAGLLRRSVRLDSSLLICCCCDDQPVSLPAVRLNPLALTLAYPKKVHQWPRFYVGRGSSGGYGPSSGSGGYGGGGRGRGGGSGGGGGYGGGPSGSRDYEGGRFYGGGGGGRGSGGGGRGGGGQQVAALSSSEVASRLGGIFRGLRMTAAGAKVGKNRLQYYL</sequence>
<dbReference type="EMBL" id="GL378348">
    <property type="protein sequence ID" value="EFJ46883.1"/>
    <property type="molecule type" value="Genomic_DNA"/>
</dbReference>
<reference evidence="2 3" key="1">
    <citation type="journal article" date="2010" name="Science">
        <title>Genomic analysis of organismal complexity in the multicellular green alga Volvox carteri.</title>
        <authorList>
            <person name="Prochnik S.E."/>
            <person name="Umen J."/>
            <person name="Nedelcu A.M."/>
            <person name="Hallmann A."/>
            <person name="Miller S.M."/>
            <person name="Nishii I."/>
            <person name="Ferris P."/>
            <person name="Kuo A."/>
            <person name="Mitros T."/>
            <person name="Fritz-Laylin L.K."/>
            <person name="Hellsten U."/>
            <person name="Chapman J."/>
            <person name="Simakov O."/>
            <person name="Rensing S.A."/>
            <person name="Terry A."/>
            <person name="Pangilinan J."/>
            <person name="Kapitonov V."/>
            <person name="Jurka J."/>
            <person name="Salamov A."/>
            <person name="Shapiro H."/>
            <person name="Schmutz J."/>
            <person name="Grimwood J."/>
            <person name="Lindquist E."/>
            <person name="Lucas S."/>
            <person name="Grigoriev I.V."/>
            <person name="Schmitt R."/>
            <person name="Kirk D."/>
            <person name="Rokhsar D.S."/>
        </authorList>
    </citation>
    <scope>NUCLEOTIDE SEQUENCE [LARGE SCALE GENOMIC DNA]</scope>
    <source>
        <strain evidence="3">f. Nagariensis / Eve</strain>
    </source>
</reference>
<evidence type="ECO:0000313" key="3">
    <source>
        <dbReference type="Proteomes" id="UP000001058"/>
    </source>
</evidence>
<dbReference type="GeneID" id="9628342"/>
<dbReference type="Proteomes" id="UP000001058">
    <property type="component" value="Unassembled WGS sequence"/>
</dbReference>
<name>D8U063_VOLCA</name>
<proteinExistence type="predicted"/>
<organism evidence="3">
    <name type="scientific">Volvox carteri f. nagariensis</name>
    <dbReference type="NCBI Taxonomy" id="3068"/>
    <lineage>
        <taxon>Eukaryota</taxon>
        <taxon>Viridiplantae</taxon>
        <taxon>Chlorophyta</taxon>
        <taxon>core chlorophytes</taxon>
        <taxon>Chlorophyceae</taxon>
        <taxon>CS clade</taxon>
        <taxon>Chlamydomonadales</taxon>
        <taxon>Volvocaceae</taxon>
        <taxon>Volvox</taxon>
    </lineage>
</organism>
<feature type="region of interest" description="Disordered" evidence="1">
    <location>
        <begin position="70"/>
        <end position="133"/>
    </location>
</feature>
<evidence type="ECO:0000313" key="2">
    <source>
        <dbReference type="EMBL" id="EFJ46883.1"/>
    </source>
</evidence>
<protein>
    <submittedName>
        <fullName evidence="2">Uncharacterized protein</fullName>
    </submittedName>
</protein>
<dbReference type="AlphaFoldDB" id="D8U063"/>
<dbReference type="InParanoid" id="D8U063"/>
<gene>
    <name evidence="2" type="ORF">VOLCADRAFT_92639</name>
</gene>
<evidence type="ECO:0000256" key="1">
    <source>
        <dbReference type="SAM" id="MobiDB-lite"/>
    </source>
</evidence>
<feature type="compositionally biased region" description="Gly residues" evidence="1">
    <location>
        <begin position="108"/>
        <end position="129"/>
    </location>
</feature>
<feature type="compositionally biased region" description="Gly residues" evidence="1">
    <location>
        <begin position="70"/>
        <end position="99"/>
    </location>
</feature>